<accession>A0ABZ0SK34</accession>
<dbReference type="Proteomes" id="UP001323798">
    <property type="component" value="Chromosome"/>
</dbReference>
<proteinExistence type="predicted"/>
<sequence>MSAPAMTALEDLRTAWEAVPAGTRRREVAWALLRGLVGDVPIANPCPFCGGPHGPVQLPGSPWRASVSYAGDLAVVGVVPSAGVGAFGLDAEIATVACGLGVRAWTRVEAALKADGRGIRVDPQTVVVTGDADGWSAVVPGPDAEPRVFRGRDAAAPAGVLISVALRELSHG</sequence>
<organism evidence="1 2">
    <name type="scientific">Microbacterium rhizosphaerae</name>
    <dbReference type="NCBI Taxonomy" id="1678237"/>
    <lineage>
        <taxon>Bacteria</taxon>
        <taxon>Bacillati</taxon>
        <taxon>Actinomycetota</taxon>
        <taxon>Actinomycetes</taxon>
        <taxon>Micrococcales</taxon>
        <taxon>Microbacteriaceae</taxon>
        <taxon>Microbacterium</taxon>
    </lineage>
</organism>
<evidence type="ECO:0000313" key="1">
    <source>
        <dbReference type="EMBL" id="WPR88860.1"/>
    </source>
</evidence>
<evidence type="ECO:0000313" key="2">
    <source>
        <dbReference type="Proteomes" id="UP001323798"/>
    </source>
</evidence>
<dbReference type="SUPFAM" id="SSF56214">
    <property type="entry name" value="4'-phosphopantetheinyl transferase"/>
    <property type="match status" value="1"/>
</dbReference>
<name>A0ABZ0SK34_9MICO</name>
<dbReference type="EMBL" id="CP139368">
    <property type="protein sequence ID" value="WPR88860.1"/>
    <property type="molecule type" value="Genomic_DNA"/>
</dbReference>
<dbReference type="RefSeq" id="WP_320941577.1">
    <property type="nucleotide sequence ID" value="NZ_BAABEU010000005.1"/>
</dbReference>
<dbReference type="InterPro" id="IPR037143">
    <property type="entry name" value="4-PPantetheinyl_Trfase_dom_sf"/>
</dbReference>
<keyword evidence="2" id="KW-1185">Reference proteome</keyword>
<reference evidence="1 2" key="1">
    <citation type="submission" date="2023-11" db="EMBL/GenBank/DDBJ databases">
        <title>Genome sequence of Microbacterium rhizosphaerae KACC 19337.</title>
        <authorList>
            <person name="Choi H."/>
            <person name="Kim S."/>
            <person name="Kim Y."/>
            <person name="Kwon S.-W."/>
            <person name="Heo J."/>
        </authorList>
    </citation>
    <scope>NUCLEOTIDE SEQUENCE [LARGE SCALE GENOMIC DNA]</scope>
    <source>
        <strain evidence="1 2">KACC 19337</strain>
    </source>
</reference>
<protein>
    <submittedName>
        <fullName evidence="1">Chemotaxis protein CheY</fullName>
    </submittedName>
</protein>
<gene>
    <name evidence="1" type="ORF">SM116_13950</name>
</gene>